<sequence length="265" mass="29294">MSTQPLLLVQLTDPHLFAEEDGRLLGLATTDSLQQVVELVGKEQPQIDLLLATGDLAQDGSLGAYQRFAQITAPLCANARWTAGNHDCLQTLQQACAETDRLEAVTDIGHWRIILLNSSVPNEAYGWLQDEQLTLLERALNEAPTRHCLIALHHHPVDVGCAWLSPISLRNADALFALLDRFTQVRVLLWGHVHQPFAQKRGKLHLLGSPSCCIQFAAQSEDFNVSVEAPGYRWLRLHQDGQIESGISRIDSAICHSIDLSGQGY</sequence>
<dbReference type="Pfam" id="PF00149">
    <property type="entry name" value="Metallophos"/>
    <property type="match status" value="1"/>
</dbReference>
<keyword evidence="2" id="KW-0378">Hydrolase</keyword>
<dbReference type="Proteomes" id="UP000072660">
    <property type="component" value="Unassembled WGS sequence"/>
</dbReference>
<keyword evidence="1" id="KW-0479">Metal-binding</keyword>
<dbReference type="PANTHER" id="PTHR42988">
    <property type="entry name" value="PHOSPHOHYDROLASE"/>
    <property type="match status" value="1"/>
</dbReference>
<comment type="similarity">
    <text evidence="4">Belongs to the cyclic nucleotide phosphodiesterase class-III family.</text>
</comment>
<feature type="domain" description="Calcineurin-like phosphoesterase" evidence="5">
    <location>
        <begin position="9"/>
        <end position="196"/>
    </location>
</feature>
<dbReference type="AlphaFoldDB" id="A0A139SJ20"/>
<evidence type="ECO:0000256" key="1">
    <source>
        <dbReference type="ARBA" id="ARBA00022723"/>
    </source>
</evidence>
<dbReference type="GO" id="GO:0046872">
    <property type="term" value="F:metal ion binding"/>
    <property type="evidence" value="ECO:0007669"/>
    <property type="project" value="UniProtKB-KW"/>
</dbReference>
<dbReference type="InterPro" id="IPR026575">
    <property type="entry name" value="GpdQ/CpdA-like"/>
</dbReference>
<evidence type="ECO:0000313" key="7">
    <source>
        <dbReference type="Proteomes" id="UP000072660"/>
    </source>
</evidence>
<gene>
    <name evidence="6" type="ORF">AXE65_06950</name>
</gene>
<dbReference type="CDD" id="cd07402">
    <property type="entry name" value="MPP_GpdQ"/>
    <property type="match status" value="1"/>
</dbReference>
<dbReference type="PANTHER" id="PTHR42988:SF2">
    <property type="entry name" value="CYCLIC NUCLEOTIDE PHOSPHODIESTERASE CBUA0032-RELATED"/>
    <property type="match status" value="1"/>
</dbReference>
<dbReference type="GO" id="GO:0004112">
    <property type="term" value="F:cyclic-nucleotide phosphodiesterase activity"/>
    <property type="evidence" value="ECO:0007669"/>
    <property type="project" value="InterPro"/>
</dbReference>
<accession>A0A139SJ20</accession>
<comment type="caution">
    <text evidence="6">The sequence shown here is derived from an EMBL/GenBank/DDBJ whole genome shotgun (WGS) entry which is preliminary data.</text>
</comment>
<keyword evidence="3" id="KW-0408">Iron</keyword>
<protein>
    <submittedName>
        <fullName evidence="6">Serine/threonine protein phosphatase</fullName>
    </submittedName>
</protein>
<dbReference type="EMBL" id="LSZO01000211">
    <property type="protein sequence ID" value="KXU34572.1"/>
    <property type="molecule type" value="Genomic_DNA"/>
</dbReference>
<dbReference type="RefSeq" id="WP_068392809.1">
    <property type="nucleotide sequence ID" value="NZ_LSZO01000211.1"/>
</dbReference>
<proteinExistence type="inferred from homology"/>
<dbReference type="InterPro" id="IPR029052">
    <property type="entry name" value="Metallo-depent_PP-like"/>
</dbReference>
<dbReference type="InterPro" id="IPR004843">
    <property type="entry name" value="Calcineurin-like_PHP"/>
</dbReference>
<evidence type="ECO:0000256" key="3">
    <source>
        <dbReference type="ARBA" id="ARBA00023004"/>
    </source>
</evidence>
<dbReference type="OrthoDB" id="9784378at2"/>
<evidence type="ECO:0000313" key="6">
    <source>
        <dbReference type="EMBL" id="KXU34572.1"/>
    </source>
</evidence>
<evidence type="ECO:0000256" key="4">
    <source>
        <dbReference type="ARBA" id="ARBA00025742"/>
    </source>
</evidence>
<reference evidence="6 7" key="1">
    <citation type="submission" date="2016-02" db="EMBL/GenBank/DDBJ databases">
        <authorList>
            <person name="Wen L."/>
            <person name="He K."/>
            <person name="Yang H."/>
        </authorList>
    </citation>
    <scope>NUCLEOTIDE SEQUENCE [LARGE SCALE GENOMIC DNA]</scope>
    <source>
        <strain evidence="6 7">CV58</strain>
    </source>
</reference>
<dbReference type="InterPro" id="IPR050884">
    <property type="entry name" value="CNP_phosphodiesterase-III"/>
</dbReference>
<name>A0A139SJ20_9GAMM</name>
<dbReference type="NCBIfam" id="NF008359">
    <property type="entry name" value="PRK11148.1"/>
    <property type="match status" value="1"/>
</dbReference>
<dbReference type="SUPFAM" id="SSF56300">
    <property type="entry name" value="Metallo-dependent phosphatases"/>
    <property type="match status" value="1"/>
</dbReference>
<evidence type="ECO:0000256" key="2">
    <source>
        <dbReference type="ARBA" id="ARBA00022801"/>
    </source>
</evidence>
<organism evidence="6 7">
    <name type="scientific">Ventosimonas gracilis</name>
    <dbReference type="NCBI Taxonomy" id="1680762"/>
    <lineage>
        <taxon>Bacteria</taxon>
        <taxon>Pseudomonadati</taxon>
        <taxon>Pseudomonadota</taxon>
        <taxon>Gammaproteobacteria</taxon>
        <taxon>Pseudomonadales</taxon>
        <taxon>Ventosimonadaceae</taxon>
        <taxon>Ventosimonas</taxon>
    </lineage>
</organism>
<evidence type="ECO:0000259" key="5">
    <source>
        <dbReference type="Pfam" id="PF00149"/>
    </source>
</evidence>
<keyword evidence="7" id="KW-1185">Reference proteome</keyword>
<dbReference type="Gene3D" id="3.60.21.10">
    <property type="match status" value="1"/>
</dbReference>